<reference evidence="1" key="2">
    <citation type="journal article" date="2015" name="Fish Shellfish Immunol.">
        <title>Early steps in the European eel (Anguilla anguilla)-Vibrio vulnificus interaction in the gills: Role of the RtxA13 toxin.</title>
        <authorList>
            <person name="Callol A."/>
            <person name="Pajuelo D."/>
            <person name="Ebbesson L."/>
            <person name="Teles M."/>
            <person name="MacKenzie S."/>
            <person name="Amaro C."/>
        </authorList>
    </citation>
    <scope>NUCLEOTIDE SEQUENCE</scope>
</reference>
<dbReference type="AlphaFoldDB" id="A0A0E9TFA1"/>
<accession>A0A0E9TFA1</accession>
<reference evidence="1" key="1">
    <citation type="submission" date="2014-11" db="EMBL/GenBank/DDBJ databases">
        <authorList>
            <person name="Amaro Gonzalez C."/>
        </authorList>
    </citation>
    <scope>NUCLEOTIDE SEQUENCE</scope>
</reference>
<proteinExistence type="predicted"/>
<organism evidence="1">
    <name type="scientific">Anguilla anguilla</name>
    <name type="common">European freshwater eel</name>
    <name type="synonym">Muraena anguilla</name>
    <dbReference type="NCBI Taxonomy" id="7936"/>
    <lineage>
        <taxon>Eukaryota</taxon>
        <taxon>Metazoa</taxon>
        <taxon>Chordata</taxon>
        <taxon>Craniata</taxon>
        <taxon>Vertebrata</taxon>
        <taxon>Euteleostomi</taxon>
        <taxon>Actinopterygii</taxon>
        <taxon>Neopterygii</taxon>
        <taxon>Teleostei</taxon>
        <taxon>Anguilliformes</taxon>
        <taxon>Anguillidae</taxon>
        <taxon>Anguilla</taxon>
    </lineage>
</organism>
<evidence type="ECO:0000313" key="1">
    <source>
        <dbReference type="EMBL" id="JAH51393.1"/>
    </source>
</evidence>
<name>A0A0E9TFA1_ANGAN</name>
<sequence length="43" mass="4775">MEAKGDALQHNVLQCDNATQESTEITWGIVQEYGKVILPLSLM</sequence>
<dbReference type="EMBL" id="GBXM01057184">
    <property type="protein sequence ID" value="JAH51393.1"/>
    <property type="molecule type" value="Transcribed_RNA"/>
</dbReference>
<protein>
    <submittedName>
        <fullName evidence="1">Uncharacterized protein</fullName>
    </submittedName>
</protein>